<dbReference type="AlphaFoldDB" id="A0A931J247"/>
<protein>
    <submittedName>
        <fullName evidence="3">EAL domain-containing protein</fullName>
    </submittedName>
</protein>
<evidence type="ECO:0000256" key="1">
    <source>
        <dbReference type="SAM" id="Phobius"/>
    </source>
</evidence>
<comment type="caution">
    <text evidence="3">The sequence shown here is derived from an EMBL/GenBank/DDBJ whole genome shotgun (WGS) entry which is preliminary data.</text>
</comment>
<organism evidence="3 4">
    <name type="scientific">Inhella proteolytica</name>
    <dbReference type="NCBI Taxonomy" id="2795029"/>
    <lineage>
        <taxon>Bacteria</taxon>
        <taxon>Pseudomonadati</taxon>
        <taxon>Pseudomonadota</taxon>
        <taxon>Betaproteobacteria</taxon>
        <taxon>Burkholderiales</taxon>
        <taxon>Sphaerotilaceae</taxon>
        <taxon>Inhella</taxon>
    </lineage>
</organism>
<feature type="transmembrane region" description="Helical" evidence="1">
    <location>
        <begin position="42"/>
        <end position="59"/>
    </location>
</feature>
<sequence>MTQEAIFGQRRRWTLQLSAWLALLASLGFVLSLLALGQPERLLGPGLGALGALAVLALLQRGHGRAAAWVCILALALCVVVLGLWVDVPLADAPEHTPRSVHLYLLPLTLMAYLLLVREPALLRLSCCAGLLGLLAWLALQPNPLGITPALAEAERARLVVAAPLLSALLLAGIVHLRSAGLDDQSRLELDLARAIVEEQLELHYQPQCDAWGRALGVEALVRWRHPVQGPISPARFVPLAERNGLIVPLGELVLRQACRFAQDWQAQPGAQPLQVAVNVSALQLAEDAGLERLLELVRQHRLPPQSIKFELTESVLADQPERLRRLLARCREQGVCTSLDDFGTGYASLAYLSQLPFDQLKIDQSFVRALGSSERALEVARTVVQLGQRLGMEVIAEGVETEAQREQLLAMGCTRFQGYLFARPLPTGECRAWLQAHA</sequence>
<dbReference type="GO" id="GO:0071111">
    <property type="term" value="F:cyclic-guanylate-specific phosphodiesterase activity"/>
    <property type="evidence" value="ECO:0007669"/>
    <property type="project" value="InterPro"/>
</dbReference>
<dbReference type="EMBL" id="JAEDAK010000004">
    <property type="protein sequence ID" value="MBH9576760.1"/>
    <property type="molecule type" value="Genomic_DNA"/>
</dbReference>
<feature type="transmembrane region" description="Helical" evidence="1">
    <location>
        <begin position="122"/>
        <end position="140"/>
    </location>
</feature>
<dbReference type="PANTHER" id="PTHR33121:SF70">
    <property type="entry name" value="SIGNALING PROTEIN YKOW"/>
    <property type="match status" value="1"/>
</dbReference>
<keyword evidence="4" id="KW-1185">Reference proteome</keyword>
<gene>
    <name evidence="3" type="ORF">I7X39_07575</name>
</gene>
<keyword evidence="1" id="KW-0472">Membrane</keyword>
<proteinExistence type="predicted"/>
<name>A0A931J247_9BURK</name>
<dbReference type="RefSeq" id="WP_198110373.1">
    <property type="nucleotide sequence ID" value="NZ_JAEDAK010000004.1"/>
</dbReference>
<feature type="transmembrane region" description="Helical" evidence="1">
    <location>
        <begin position="101"/>
        <end position="117"/>
    </location>
</feature>
<dbReference type="PROSITE" id="PS50883">
    <property type="entry name" value="EAL"/>
    <property type="match status" value="1"/>
</dbReference>
<dbReference type="Proteomes" id="UP000613266">
    <property type="component" value="Unassembled WGS sequence"/>
</dbReference>
<dbReference type="Pfam" id="PF00563">
    <property type="entry name" value="EAL"/>
    <property type="match status" value="1"/>
</dbReference>
<feature type="transmembrane region" description="Helical" evidence="1">
    <location>
        <begin position="17"/>
        <end position="36"/>
    </location>
</feature>
<dbReference type="InterPro" id="IPR050706">
    <property type="entry name" value="Cyclic-di-GMP_PDE-like"/>
</dbReference>
<accession>A0A931J247</accession>
<dbReference type="Gene3D" id="3.20.20.450">
    <property type="entry name" value="EAL domain"/>
    <property type="match status" value="1"/>
</dbReference>
<keyword evidence="1" id="KW-0812">Transmembrane</keyword>
<evidence type="ECO:0000313" key="4">
    <source>
        <dbReference type="Proteomes" id="UP000613266"/>
    </source>
</evidence>
<dbReference type="SUPFAM" id="SSF141868">
    <property type="entry name" value="EAL domain-like"/>
    <property type="match status" value="1"/>
</dbReference>
<dbReference type="InterPro" id="IPR035919">
    <property type="entry name" value="EAL_sf"/>
</dbReference>
<keyword evidence="1" id="KW-1133">Transmembrane helix</keyword>
<dbReference type="CDD" id="cd01948">
    <property type="entry name" value="EAL"/>
    <property type="match status" value="1"/>
</dbReference>
<dbReference type="SMART" id="SM00052">
    <property type="entry name" value="EAL"/>
    <property type="match status" value="1"/>
</dbReference>
<reference evidence="3" key="1">
    <citation type="submission" date="2020-12" db="EMBL/GenBank/DDBJ databases">
        <title>The genome sequence of Inhella sp. 1Y17.</title>
        <authorList>
            <person name="Liu Y."/>
        </authorList>
    </citation>
    <scope>NUCLEOTIDE SEQUENCE</scope>
    <source>
        <strain evidence="3">1Y17</strain>
    </source>
</reference>
<evidence type="ECO:0000259" key="2">
    <source>
        <dbReference type="PROSITE" id="PS50883"/>
    </source>
</evidence>
<feature type="transmembrane region" description="Helical" evidence="1">
    <location>
        <begin position="66"/>
        <end position="86"/>
    </location>
</feature>
<dbReference type="InterPro" id="IPR001633">
    <property type="entry name" value="EAL_dom"/>
</dbReference>
<dbReference type="PANTHER" id="PTHR33121">
    <property type="entry name" value="CYCLIC DI-GMP PHOSPHODIESTERASE PDEF"/>
    <property type="match status" value="1"/>
</dbReference>
<feature type="domain" description="EAL" evidence="2">
    <location>
        <begin position="185"/>
        <end position="439"/>
    </location>
</feature>
<evidence type="ECO:0000313" key="3">
    <source>
        <dbReference type="EMBL" id="MBH9576760.1"/>
    </source>
</evidence>